<feature type="compositionally biased region" description="Low complexity" evidence="2">
    <location>
        <begin position="45"/>
        <end position="58"/>
    </location>
</feature>
<proteinExistence type="predicted"/>
<dbReference type="Proteomes" id="UP000306954">
    <property type="component" value="Unassembled WGS sequence"/>
</dbReference>
<dbReference type="GO" id="GO:0005085">
    <property type="term" value="F:guanyl-nucleotide exchange factor activity"/>
    <property type="evidence" value="ECO:0007669"/>
    <property type="project" value="InterPro"/>
</dbReference>
<dbReference type="SMART" id="SM00167">
    <property type="entry name" value="VPS9"/>
    <property type="match status" value="1"/>
</dbReference>
<dbReference type="GO" id="GO:0016192">
    <property type="term" value="P:vesicle-mediated transport"/>
    <property type="evidence" value="ECO:0007669"/>
    <property type="project" value="InterPro"/>
</dbReference>
<evidence type="ECO:0000313" key="6">
    <source>
        <dbReference type="Proteomes" id="UP000306954"/>
    </source>
</evidence>
<dbReference type="EMBL" id="SPOI01000031">
    <property type="protein sequence ID" value="TIB39539.1"/>
    <property type="molecule type" value="Genomic_DNA"/>
</dbReference>
<gene>
    <name evidence="5" type="ORF">E3P86_01074</name>
    <name evidence="4" type="ORF">E3P90_00786</name>
</gene>
<evidence type="ECO:0000259" key="3">
    <source>
        <dbReference type="PROSITE" id="PS51205"/>
    </source>
</evidence>
<dbReference type="AlphaFoldDB" id="A0A4T0J9F9"/>
<dbReference type="Proteomes" id="UP000310689">
    <property type="component" value="Unassembled WGS sequence"/>
</dbReference>
<feature type="compositionally biased region" description="Low complexity" evidence="2">
    <location>
        <begin position="789"/>
        <end position="802"/>
    </location>
</feature>
<dbReference type="PANTHER" id="PTHR23101:SF25">
    <property type="entry name" value="GTPASE-ACTIVATING PROTEIN AND VPS9 DOMAIN-CONTAINING PROTEIN 1"/>
    <property type="match status" value="1"/>
</dbReference>
<feature type="domain" description="VPS9" evidence="3">
    <location>
        <begin position="456"/>
        <end position="642"/>
    </location>
</feature>
<dbReference type="PANTHER" id="PTHR23101">
    <property type="entry name" value="RAB GDP/GTP EXCHANGE FACTOR"/>
    <property type="match status" value="1"/>
</dbReference>
<dbReference type="Gene3D" id="1.20.1050.80">
    <property type="entry name" value="VPS9 domain"/>
    <property type="match status" value="1"/>
</dbReference>
<dbReference type="SUPFAM" id="SSF109993">
    <property type="entry name" value="VPS9 domain"/>
    <property type="match status" value="1"/>
</dbReference>
<dbReference type="Pfam" id="PF02204">
    <property type="entry name" value="VPS9"/>
    <property type="match status" value="1"/>
</dbReference>
<sequence length="956" mass="103536">MADNIPSSQHTQHTQHIADTPCSAHTDNTSPPLTHAMFQRKPHTASATSLSVEASSSAGQGKDATQRLQIQQLKATAQNLGLPSDTVGYKMLEALATAPAVDDALSWHDVLALASSDKAVLLLPNITNSFSIPINPSQIRNHVVFTTTTPHSGAGFSPADSPAQVLAASGLRGSIDSGKIVFHGHLSQNYAESNLFDSNTRSSLLSSLPPLTTHHGFETKFPTHKCLLLGSLSIPSPPTPKLSTRSRSSSLTNAAKLQSKSTFATFFGGGDRRTSILTPSFSNQTEETELEFGPPVEITVRTIDSSINYDDVKRELIKSVMDRIRERLEGLPRKAIARVVQFVVQFYPATPSAAALLAKRAPSKKSGSAAPKLSDPETSTAVIQELYIKVRDEVSSLLWNERLSRRESADEEITEREKEALEEEVEDEASLAVERVESVVTTEIFDLLFIPTNAEIIRDDTLASRIAALNMLDLNLNHLGVQVPDAPLNGQNEGEAEADARKGLEDVVNDCGQELQKIGGCLSPAVKIDVLIQAHKKIVDGLAKLPPIRLRPESDSQEDQVEDVKSQSEDNDKGKPPSSADLILPMLIFSMVKSNPSQIISNLLFIQRFRAEGMMSGEASYALVNATAAVEFLSSVDLSELGLGGSDRIVGFGDNVEQSTLPLQPVQVESDELTSKIRSKVTGEIGDLAGSANKVFTGVVDSGWGALRGIIDRKENTVSPPTIVRTADELTSSPVDSRPQSMFNRRASSLSVASIAANVANIASGKDNKPRLNTLPDNDTGDRELVNMSSSVSSREIPVSQSLDFEHKRKDSDARSVKSMSSMKSYNSNKEESFGERMNITNRLASIPGLGRFSLNQTSPQASQETALGASPSQGSLLNSFFPFKGNHSRTVSYNNNHSTSFEPPNAQFLNAHADELRLSDVKVLLEDYKRLAGVLEVLQGTLSQQQHQHQQHQHQ</sequence>
<evidence type="ECO:0000313" key="5">
    <source>
        <dbReference type="EMBL" id="TIB39539.1"/>
    </source>
</evidence>
<feature type="region of interest" description="Disordered" evidence="2">
    <location>
        <begin position="549"/>
        <end position="578"/>
    </location>
</feature>
<name>A0A4T0J9F9_WALIC</name>
<evidence type="ECO:0000313" key="4">
    <source>
        <dbReference type="EMBL" id="TIB15679.1"/>
    </source>
</evidence>
<dbReference type="GO" id="GO:0031267">
    <property type="term" value="F:small GTPase binding"/>
    <property type="evidence" value="ECO:0007669"/>
    <property type="project" value="TreeGrafter"/>
</dbReference>
<dbReference type="InterPro" id="IPR037191">
    <property type="entry name" value="VPS9_dom_sf"/>
</dbReference>
<feature type="region of interest" description="Disordered" evidence="2">
    <location>
        <begin position="788"/>
        <end position="833"/>
    </location>
</feature>
<feature type="compositionally biased region" description="Basic and acidic residues" evidence="2">
    <location>
        <begin position="562"/>
        <end position="575"/>
    </location>
</feature>
<dbReference type="EMBL" id="SPOF01000006">
    <property type="protein sequence ID" value="TIB15679.1"/>
    <property type="molecule type" value="Genomic_DNA"/>
</dbReference>
<feature type="compositionally biased region" description="Polar residues" evidence="2">
    <location>
        <begin position="1"/>
        <end position="32"/>
    </location>
</feature>
<evidence type="ECO:0000256" key="2">
    <source>
        <dbReference type="SAM" id="MobiDB-lite"/>
    </source>
</evidence>
<dbReference type="GO" id="GO:0005829">
    <property type="term" value="C:cytosol"/>
    <property type="evidence" value="ECO:0007669"/>
    <property type="project" value="TreeGrafter"/>
</dbReference>
<feature type="coiled-coil region" evidence="1">
    <location>
        <begin position="404"/>
        <end position="431"/>
    </location>
</feature>
<comment type="caution">
    <text evidence="5">The sequence shown here is derived from an EMBL/GenBank/DDBJ whole genome shotgun (WGS) entry which is preliminary data.</text>
</comment>
<dbReference type="InterPro" id="IPR003123">
    <property type="entry name" value="VPS9"/>
</dbReference>
<dbReference type="PROSITE" id="PS51205">
    <property type="entry name" value="VPS9"/>
    <property type="match status" value="1"/>
</dbReference>
<evidence type="ECO:0000256" key="1">
    <source>
        <dbReference type="SAM" id="Coils"/>
    </source>
</evidence>
<keyword evidence="1" id="KW-0175">Coiled coil</keyword>
<protein>
    <recommendedName>
        <fullName evidence="3">VPS9 domain-containing protein</fullName>
    </recommendedName>
</protein>
<feature type="compositionally biased region" description="Low complexity" evidence="2">
    <location>
        <begin position="817"/>
        <end position="828"/>
    </location>
</feature>
<evidence type="ECO:0000313" key="7">
    <source>
        <dbReference type="Proteomes" id="UP000310689"/>
    </source>
</evidence>
<dbReference type="InterPro" id="IPR045046">
    <property type="entry name" value="Vps9-like"/>
</dbReference>
<feature type="compositionally biased region" description="Basic and acidic residues" evidence="2">
    <location>
        <begin position="804"/>
        <end position="816"/>
    </location>
</feature>
<organism evidence="5 7">
    <name type="scientific">Wallemia ichthyophaga</name>
    <dbReference type="NCBI Taxonomy" id="245174"/>
    <lineage>
        <taxon>Eukaryota</taxon>
        <taxon>Fungi</taxon>
        <taxon>Dikarya</taxon>
        <taxon>Basidiomycota</taxon>
        <taxon>Wallemiomycotina</taxon>
        <taxon>Wallemiomycetes</taxon>
        <taxon>Wallemiales</taxon>
        <taxon>Wallemiaceae</taxon>
        <taxon>Wallemia</taxon>
    </lineage>
</organism>
<dbReference type="GO" id="GO:0030139">
    <property type="term" value="C:endocytic vesicle"/>
    <property type="evidence" value="ECO:0007669"/>
    <property type="project" value="TreeGrafter"/>
</dbReference>
<accession>A0A4T0J9F9</accession>
<feature type="region of interest" description="Disordered" evidence="2">
    <location>
        <begin position="1"/>
        <end position="65"/>
    </location>
</feature>
<reference evidence="6 7" key="1">
    <citation type="submission" date="2019-03" db="EMBL/GenBank/DDBJ databases">
        <title>Sequencing 23 genomes of Wallemia ichthyophaga.</title>
        <authorList>
            <person name="Gostincar C."/>
        </authorList>
    </citation>
    <scope>NUCLEOTIDE SEQUENCE [LARGE SCALE GENOMIC DNA]</scope>
    <source>
        <strain evidence="5 7">EXF-6200</strain>
        <strain evidence="4 6">EXF-8621</strain>
    </source>
</reference>